<protein>
    <submittedName>
        <fullName evidence="2">Uncharacterized protein</fullName>
    </submittedName>
</protein>
<reference evidence="2" key="1">
    <citation type="submission" date="2021-12" db="EMBL/GenBank/DDBJ databases">
        <authorList>
            <person name="Martin H S."/>
        </authorList>
    </citation>
    <scope>NUCLEOTIDE SEQUENCE</scope>
</reference>
<name>A0A8J9Y2A3_9NEOP</name>
<feature type="non-terminal residue" evidence="2">
    <location>
        <position position="498"/>
    </location>
</feature>
<sequence>MVKRILCYTAVLVCLNIVYGTPAKGLFCQDPDTGKLYPINSTWQSESFCGNYTCKLRKKNITETEYTPITKVNITKDNLNKKNNILQDDMSTSPSENSFTVIKNVDPIKQPVFNKDKYKIDEINADSTDRYLTESEISTITEILHTVKKSDLEAIIEIYNLAQEIYDEMDSTNEKLVKSPFDSLRIGENENKKNKNKDSISYWYEPLQYGNKKLKDLKTEMTNAVSVTKTYPNPTTYFNRPVPDKELMKMPYYYPVSNFQRMSSYIHKPYSIPQPIIEPPKPCNKHVYPPWYSSKPVIPQQPMLPYPFSYVHHYNMSYPASFYYNSFPWAQLDIYNRNKNYQQPYGTYFRHEISNAVPEETEVKDVEDENEVKEGNNPLDEETLKVPEWQTDEIPKNVLDEVKANIVEKSKLLKPLSLRKNIKLEKVGKVIKLDELLRKKRNIISSDTDDVEGDQFEAHIERTTCESLSTEPGYFRVGNASEPYPACCPQKIQKINNR</sequence>
<gene>
    <name evidence="2" type="ORF">BINO364_LOCUS1840</name>
</gene>
<dbReference type="OrthoDB" id="7467570at2759"/>
<evidence type="ECO:0000313" key="2">
    <source>
        <dbReference type="EMBL" id="CAH0714824.1"/>
    </source>
</evidence>
<keyword evidence="1" id="KW-0732">Signal</keyword>
<dbReference type="Proteomes" id="UP000838878">
    <property type="component" value="Chromosome 10"/>
</dbReference>
<feature type="chain" id="PRO_5035465807" evidence="1">
    <location>
        <begin position="21"/>
        <end position="498"/>
    </location>
</feature>
<proteinExistence type="predicted"/>
<evidence type="ECO:0000256" key="1">
    <source>
        <dbReference type="SAM" id="SignalP"/>
    </source>
</evidence>
<feature type="signal peptide" evidence="1">
    <location>
        <begin position="1"/>
        <end position="20"/>
    </location>
</feature>
<dbReference type="EMBL" id="OV170230">
    <property type="protein sequence ID" value="CAH0714824.1"/>
    <property type="molecule type" value="Genomic_DNA"/>
</dbReference>
<evidence type="ECO:0000313" key="3">
    <source>
        <dbReference type="Proteomes" id="UP000838878"/>
    </source>
</evidence>
<keyword evidence="3" id="KW-1185">Reference proteome</keyword>
<dbReference type="AlphaFoldDB" id="A0A8J9Y2A3"/>
<organism evidence="2 3">
    <name type="scientific">Brenthis ino</name>
    <name type="common">lesser marbled fritillary</name>
    <dbReference type="NCBI Taxonomy" id="405034"/>
    <lineage>
        <taxon>Eukaryota</taxon>
        <taxon>Metazoa</taxon>
        <taxon>Ecdysozoa</taxon>
        <taxon>Arthropoda</taxon>
        <taxon>Hexapoda</taxon>
        <taxon>Insecta</taxon>
        <taxon>Pterygota</taxon>
        <taxon>Neoptera</taxon>
        <taxon>Endopterygota</taxon>
        <taxon>Lepidoptera</taxon>
        <taxon>Glossata</taxon>
        <taxon>Ditrysia</taxon>
        <taxon>Papilionoidea</taxon>
        <taxon>Nymphalidae</taxon>
        <taxon>Heliconiinae</taxon>
        <taxon>Argynnini</taxon>
        <taxon>Brenthis</taxon>
    </lineage>
</organism>
<accession>A0A8J9Y2A3</accession>